<sequence length="48" mass="5568">MKDPNVKNANFQDRLGLDEDEQEMNGLYGMAETKEEDVRHNSNSQLKQ</sequence>
<proteinExistence type="predicted"/>
<evidence type="ECO:0000313" key="3">
    <source>
        <dbReference type="Proteomes" id="UP000216961"/>
    </source>
</evidence>
<evidence type="ECO:0000313" key="2">
    <source>
        <dbReference type="EMBL" id="PAD85142.1"/>
    </source>
</evidence>
<name>A0A268FID4_NIACI</name>
<feature type="region of interest" description="Disordered" evidence="1">
    <location>
        <begin position="1"/>
        <end position="48"/>
    </location>
</feature>
<dbReference type="InterPro" id="IPR025094">
    <property type="entry name" value="DUF4021"/>
</dbReference>
<dbReference type="Pfam" id="PF13213">
    <property type="entry name" value="DUF4021"/>
    <property type="match status" value="1"/>
</dbReference>
<evidence type="ECO:0000256" key="1">
    <source>
        <dbReference type="SAM" id="MobiDB-lite"/>
    </source>
</evidence>
<comment type="caution">
    <text evidence="2">The sequence shown here is derived from an EMBL/GenBank/DDBJ whole genome shotgun (WGS) entry which is preliminary data.</text>
</comment>
<dbReference type="EMBL" id="NPBQ01000006">
    <property type="protein sequence ID" value="PAD85142.1"/>
    <property type="molecule type" value="Genomic_DNA"/>
</dbReference>
<dbReference type="AlphaFoldDB" id="A0A268FID4"/>
<gene>
    <name evidence="2" type="ORF">CHH57_01125</name>
</gene>
<dbReference type="KEGG" id="bcir:C2I06_05425"/>
<organism evidence="2 3">
    <name type="scientific">Niallia circulans</name>
    <name type="common">Bacillus circulans</name>
    <dbReference type="NCBI Taxonomy" id="1397"/>
    <lineage>
        <taxon>Bacteria</taxon>
        <taxon>Bacillati</taxon>
        <taxon>Bacillota</taxon>
        <taxon>Bacilli</taxon>
        <taxon>Bacillales</taxon>
        <taxon>Bacillaceae</taxon>
        <taxon>Niallia</taxon>
    </lineage>
</organism>
<accession>A0A268FID4</accession>
<reference evidence="2 3" key="1">
    <citation type="submission" date="2017-07" db="EMBL/GenBank/DDBJ databases">
        <title>Isolation and whole genome analysis of endospore-forming bacteria from heroin.</title>
        <authorList>
            <person name="Kalinowski J."/>
            <person name="Ahrens B."/>
            <person name="Al-Dilaimi A."/>
            <person name="Winkler A."/>
            <person name="Wibberg D."/>
            <person name="Schleenbecker U."/>
            <person name="Ruckert C."/>
            <person name="Wolfel R."/>
            <person name="Grass G."/>
        </authorList>
    </citation>
    <scope>NUCLEOTIDE SEQUENCE [LARGE SCALE GENOMIC DNA]</scope>
    <source>
        <strain evidence="2 3">7521-2</strain>
    </source>
</reference>
<dbReference type="Proteomes" id="UP000216961">
    <property type="component" value="Unassembled WGS sequence"/>
</dbReference>
<dbReference type="RefSeq" id="WP_095328489.1">
    <property type="nucleotide sequence ID" value="NZ_CP026031.1"/>
</dbReference>
<protein>
    <submittedName>
        <fullName evidence="2">Uncharacterized protein</fullName>
    </submittedName>
</protein>